<evidence type="ECO:0000259" key="1">
    <source>
        <dbReference type="Pfam" id="PF10099"/>
    </source>
</evidence>
<dbReference type="Pfam" id="PF10099">
    <property type="entry name" value="RskA_C"/>
    <property type="match status" value="1"/>
</dbReference>
<gene>
    <name evidence="2" type="ORF">MTCD1_02827</name>
</gene>
<keyword evidence="3" id="KW-1185">Reference proteome</keyword>
<protein>
    <recommendedName>
        <fullName evidence="1">Anti-sigma K factor RskA C-terminal domain-containing protein</fullName>
    </recommendedName>
</protein>
<sequence length="279" mass="30748">MPKKLAPKQLTRYTKPTIVEHIASHYVLGTLSTLVHNRAEQLMLVHPQLEARINHWQQSFIALDRQTTELAPKESTWQAITAQVDNLTTTEANNNLGQAAVKAQPAKQKHARQELVALIKPWFTLASSRFIHAVSIVVICLLSFALLNSNQQGGTEDSLSYIAVLTNTDNNAQFVASTYGESKTLVINIIHTPDISAAEDLELWVVSKTDQQARSLGIIPRNVAILAQQLSAAQWRLIKDSAALIVTIEDLGGSPIGEPSDIIVARGLCIRLKEWQKNA</sequence>
<feature type="domain" description="Anti-sigma K factor RskA C-terminal" evidence="1">
    <location>
        <begin position="144"/>
        <end position="259"/>
    </location>
</feature>
<proteinExistence type="predicted"/>
<evidence type="ECO:0000313" key="3">
    <source>
        <dbReference type="Proteomes" id="UP000197068"/>
    </source>
</evidence>
<dbReference type="EMBL" id="BDQM01000027">
    <property type="protein sequence ID" value="GAW97201.1"/>
    <property type="molecule type" value="Genomic_DNA"/>
</dbReference>
<comment type="caution">
    <text evidence="2">The sequence shown here is derived from an EMBL/GenBank/DDBJ whole genome shotgun (WGS) entry which is preliminary data.</text>
</comment>
<accession>A0ABQ0MXV8</accession>
<dbReference type="RefSeq" id="WP_057183282.1">
    <property type="nucleotide sequence ID" value="NZ_BDQM01000027.1"/>
</dbReference>
<evidence type="ECO:0000313" key="2">
    <source>
        <dbReference type="EMBL" id="GAW97201.1"/>
    </source>
</evidence>
<dbReference type="Proteomes" id="UP000197068">
    <property type="component" value="Unassembled WGS sequence"/>
</dbReference>
<organism evidence="2 3">
    <name type="scientific">Colwellia marinimaniae</name>
    <dbReference type="NCBI Taxonomy" id="1513592"/>
    <lineage>
        <taxon>Bacteria</taxon>
        <taxon>Pseudomonadati</taxon>
        <taxon>Pseudomonadota</taxon>
        <taxon>Gammaproteobacteria</taxon>
        <taxon>Alteromonadales</taxon>
        <taxon>Colwelliaceae</taxon>
        <taxon>Colwellia</taxon>
    </lineage>
</organism>
<name>A0ABQ0MXV8_9GAMM</name>
<dbReference type="InterPro" id="IPR018764">
    <property type="entry name" value="RskA_C"/>
</dbReference>
<reference evidence="2 3" key="1">
    <citation type="submission" date="2017-06" db="EMBL/GenBank/DDBJ databases">
        <title>Whole Genome Sequences of Colwellia marinimaniae MTCD1.</title>
        <authorList>
            <person name="Kusumoto H."/>
            <person name="Inoue M."/>
            <person name="Tanikawa K."/>
            <person name="Maeji H."/>
            <person name="Cameron J.H."/>
            <person name="Bartlett D.H."/>
        </authorList>
    </citation>
    <scope>NUCLEOTIDE SEQUENCE [LARGE SCALE GENOMIC DNA]</scope>
    <source>
        <strain evidence="2 3">MTCD1</strain>
    </source>
</reference>